<dbReference type="AlphaFoldDB" id="Q9LYY4"/>
<proteinExistence type="predicted"/>
<dbReference type="InterPro" id="IPR006652">
    <property type="entry name" value="Kelch_1"/>
</dbReference>
<dbReference type="InterPro" id="IPR015915">
    <property type="entry name" value="Kelch-typ_b-propeller"/>
</dbReference>
<reference key="1">
    <citation type="journal article" date="2000" name="Nature">
        <title>Sequence and analysis of chromosome 5 of the plant Arabidopsis thaliana.</title>
        <authorList>
            <consortium name="Kazusa DNA Research Institute"/>
            <consortium name="Cold Spring Harbor and Washington University in St Louis Sequencing Consortium"/>
            <consortium name="European Union Arabidopsis Genome Sequencing Consortium"/>
            <person name="Tabata S."/>
            <person name="Kaneko T."/>
            <person name="Nakamura Y."/>
            <person name="Kotani H."/>
            <person name="Kato T."/>
            <person name="Asamizu E."/>
            <person name="Miyajima N."/>
            <person name="Sasamoto S."/>
            <person name="Kimura T."/>
            <person name="Hosouchi T."/>
            <person name="Kawashima K."/>
            <person name="Kohara M."/>
            <person name="Matsumoto M."/>
            <person name="Matsuno A."/>
            <person name="Muraki A."/>
            <person name="Nakayama S."/>
            <person name="Nakazaki N."/>
            <person name="Naruo K."/>
            <person name="Okumura S."/>
            <person name="Shinpo S."/>
            <person name="Takeuchi C."/>
            <person name="Wada T."/>
            <person name="Watanabe A."/>
            <person name="Yamada M."/>
            <person name="Yasuda M."/>
            <person name="Sato S."/>
            <person name="de la Bastide M."/>
            <person name="Huang E."/>
            <person name="Spiegel L."/>
            <person name="Gnoj L."/>
            <person name="O'Shaughnessy A."/>
            <person name="Preston R."/>
            <person name="Habermann K."/>
            <person name="Murray J."/>
            <person name="Johnson D."/>
            <person name="Rohlfing T."/>
            <person name="Nelson J."/>
            <person name="Stoneking T."/>
            <person name="Pepin K."/>
            <person name="Spieth J."/>
            <person name="Sekhon M."/>
            <person name="Armstrong J."/>
            <person name="Becker M."/>
            <person name="Belter E."/>
            <person name="Cordum H."/>
            <person name="Cordes M."/>
            <person name="Courtney L."/>
            <person name="Courtney W."/>
            <person name="Dante M."/>
            <person name="Du H."/>
            <person name="Edwards J."/>
            <person name="Fryman J."/>
            <person name="Haakensen B."/>
            <person name="Lamar E."/>
            <person name="Latreille P."/>
            <person name="Leonard S."/>
            <person name="Meyer R."/>
            <person name="Mulvaney E."/>
            <person name="Ozersky P."/>
            <person name="Riley A."/>
            <person name="Strowmatt C."/>
            <person name="Wagner-McPherson C."/>
            <person name="Wollam A."/>
            <person name="Yoakum M."/>
            <person name="Bell M."/>
            <person name="Dedhia N."/>
            <person name="Parnell L."/>
            <person name="Shah R."/>
            <person name="Rodriguez M."/>
            <person name="See L.H."/>
            <person name="Vil D."/>
            <person name="Baker J."/>
            <person name="Kirchoff K."/>
            <person name="Toth K."/>
            <person name="King L."/>
            <person name="Bahret A."/>
            <person name="Miller B."/>
            <person name="Marra M."/>
            <person name="Martienssen R."/>
            <person name="McCombie W.R."/>
            <person name="Wilson R.K."/>
            <person name="Murphy G."/>
            <person name="Bancroft I."/>
            <person name="Volckaert G."/>
            <person name="Wambutt R."/>
            <person name="Dusterhoft A."/>
            <person name="Stiekema W."/>
            <person name="Pohl T."/>
            <person name="Entian K.D."/>
            <person name="Terryn N."/>
            <person name="Hartley N."/>
            <person name="Bent E."/>
            <person name="Johnson S."/>
            <person name="Langham S.A."/>
            <person name="McCullagh B."/>
            <person name="Robben J."/>
            <person name="Grymonprez B."/>
            <person name="Zimmermann W."/>
            <person name="Ramsperger U."/>
            <person name="Wedler H."/>
            <person name="Balke K."/>
            <person name="Wedler E."/>
            <person name="Peters S."/>
            <person name="van Staveren M."/>
            <person name="Dirkse W."/>
            <person name="Mooijman P."/>
            <person name="Lankhorst R.K."/>
            <person name="Weitzenegger T."/>
            <person name="Bothe G."/>
            <person name="Rose M."/>
            <person name="Hauf J."/>
            <person name="Berneiser S."/>
            <person name="Hempel S."/>
            <person name="Feldpausch M."/>
            <person name="Lamberth S."/>
            <person name="Villarroel R."/>
            <person name="Gielen J."/>
            <person name="Ardiles W."/>
            <person name="Bents O."/>
            <person name="Lemcke K."/>
            <person name="Kolesov G."/>
            <person name="Mayer K."/>
            <person name="Rudd S."/>
            <person name="Schoof H."/>
            <person name="Schueller C."/>
            <person name="Zaccaria P."/>
            <person name="Mewes H.W."/>
            <person name="Bevan M."/>
            <person name="Fransz P."/>
        </authorList>
    </citation>
    <scope>NUCLEOTIDE SEQUENCE [LARGE SCALE GENOMIC DNA]</scope>
    <source>
        <strain>cv. Columbia</strain>
    </source>
</reference>
<reference evidence="1" key="2">
    <citation type="submission" date="2000-04" db="EMBL/GenBank/DDBJ databases">
        <authorList>
            <person name="Bevan M."/>
            <person name="Terryn N."/>
            <person name="Ardiles W."/>
            <person name="Buysshaert C."/>
            <person name="Dasseville R."/>
            <person name="De Clerck R."/>
            <person name="De Keyser A."/>
            <person name="Neyt P."/>
            <person name="Rouze P."/>
            <person name="Van Den Daele H."/>
            <person name="Villaroel R."/>
            <person name="Gielen J."/>
            <person name="Van Montagu M."/>
            <person name="Bancroft I."/>
            <person name="Mewes H.W."/>
            <person name="Rudd S."/>
            <person name="Lemcke K."/>
            <person name="Mayer K.F.X."/>
        </authorList>
    </citation>
    <scope>NUCLEOTIDE SEQUENCE</scope>
</reference>
<dbReference type="InterPro" id="IPR050354">
    <property type="entry name" value="F-box/kelch-repeat_ARATH"/>
</dbReference>
<dbReference type="ExpressionAtlas" id="Q9LYY4">
    <property type="expression patterns" value="baseline and differential"/>
</dbReference>
<dbReference type="PIR" id="T48322">
    <property type="entry name" value="T48322"/>
</dbReference>
<protein>
    <submittedName>
        <fullName evidence="1">Uncharacterized protein F15A17_40</fullName>
    </submittedName>
</protein>
<name>Q9LYY4_ARATH</name>
<evidence type="ECO:0000313" key="1">
    <source>
        <dbReference type="EMBL" id="CAB86068.1"/>
    </source>
</evidence>
<reference evidence="1" key="3">
    <citation type="submission" date="2000-04" db="EMBL/GenBank/DDBJ databases">
        <authorList>
            <person name="EU Arabidopsis sequencing project"/>
        </authorList>
    </citation>
    <scope>NUCLEOTIDE SEQUENCE</scope>
</reference>
<sequence>MTPKSRGFVRRRRSRRVLVLDCRSQQWRSLPKMRQPRASPAAYVKDGLIIVIGGCRSKNIETWGEIYDLKTNTWGRILLQSHDPTVQNAYLNRFKPNLQTNACYVEIDKVSCLIFLSDGKLFWRETKQGFERCSVILGDDEQVSSYQLVSVANAAGGGRVTVWWKSGLKVLDLLSGTETWECYTNIRCAEISFERRGLRELWGFVEWSREVFTVDGYDDTYDFFLNSAIVVWCLMAFDEGEVFYFVSDFCLLVKERIMGTTFLLLHGKDNVEWSQGKNGVESGQGTWIAKHCVSVWWCTMLDHPYGRKVQISQSFPRES</sequence>
<dbReference type="InterPro" id="IPR037293">
    <property type="entry name" value="Gal_Oxidase_central_sf"/>
</dbReference>
<gene>
    <name evidence="1" type="primary">F15A17_40</name>
</gene>
<accession>Q9LYY4</accession>
<organism evidence="1">
    <name type="scientific">Arabidopsis thaliana</name>
    <name type="common">Mouse-ear cress</name>
    <dbReference type="NCBI Taxonomy" id="3702"/>
    <lineage>
        <taxon>Eukaryota</taxon>
        <taxon>Viridiplantae</taxon>
        <taxon>Streptophyta</taxon>
        <taxon>Embryophyta</taxon>
        <taxon>Tracheophyta</taxon>
        <taxon>Spermatophyta</taxon>
        <taxon>Magnoliopsida</taxon>
        <taxon>eudicotyledons</taxon>
        <taxon>Gunneridae</taxon>
        <taxon>Pentapetalae</taxon>
        <taxon>rosids</taxon>
        <taxon>malvids</taxon>
        <taxon>Brassicales</taxon>
        <taxon>Brassicaceae</taxon>
        <taxon>Camelineae</taxon>
        <taxon>Arabidopsis</taxon>
    </lineage>
</organism>
<dbReference type="Gene3D" id="2.130.10.80">
    <property type="entry name" value="Galactose oxidase/kelch, beta-propeller"/>
    <property type="match status" value="1"/>
</dbReference>
<dbReference type="SUPFAM" id="SSF117281">
    <property type="entry name" value="Kelch motif"/>
    <property type="match status" value="1"/>
</dbReference>
<dbReference type="PANTHER" id="PTHR24414:SF127">
    <property type="entry name" value="F-BOX ASSOCIATED DOMAIN-CONTAINING PROTEIN"/>
    <property type="match status" value="1"/>
</dbReference>
<dbReference type="Pfam" id="PF01344">
    <property type="entry name" value="Kelch_1"/>
    <property type="match status" value="1"/>
</dbReference>
<dbReference type="PANTHER" id="PTHR24414">
    <property type="entry name" value="F-BOX/KELCH-REPEAT PROTEIN SKIP4"/>
    <property type="match status" value="1"/>
</dbReference>
<dbReference type="EMBL" id="AL163002">
    <property type="protein sequence ID" value="CAB86068.1"/>
    <property type="molecule type" value="Genomic_DNA"/>
</dbReference>